<dbReference type="InterPro" id="IPR015797">
    <property type="entry name" value="NUDIX_hydrolase-like_dom_sf"/>
</dbReference>
<keyword evidence="15" id="KW-1185">Reference proteome</keyword>
<evidence type="ECO:0000259" key="13">
    <source>
        <dbReference type="PROSITE" id="PS51462"/>
    </source>
</evidence>
<evidence type="ECO:0000256" key="9">
    <source>
        <dbReference type="ARBA" id="ARBA00023204"/>
    </source>
</evidence>
<accession>A0A2I2KLZ7</accession>
<dbReference type="CDD" id="cd03425">
    <property type="entry name" value="NUDIX_MutT_NudA_like"/>
    <property type="match status" value="1"/>
</dbReference>
<dbReference type="PANTHER" id="PTHR47707">
    <property type="entry name" value="8-OXO-DGTP DIPHOSPHATASE"/>
    <property type="match status" value="1"/>
</dbReference>
<dbReference type="PROSITE" id="PS51462">
    <property type="entry name" value="NUDIX"/>
    <property type="match status" value="1"/>
</dbReference>
<dbReference type="Gene3D" id="3.90.79.10">
    <property type="entry name" value="Nucleoside Triphosphate Pyrophosphohydrolase"/>
    <property type="match status" value="1"/>
</dbReference>
<keyword evidence="7" id="KW-0378">Hydrolase</keyword>
<evidence type="ECO:0000256" key="7">
    <source>
        <dbReference type="ARBA" id="ARBA00022801"/>
    </source>
</evidence>
<evidence type="ECO:0000256" key="4">
    <source>
        <dbReference type="ARBA" id="ARBA00022705"/>
    </source>
</evidence>
<sequence>MNADVSGQGACALPPPVTPPARSVTSGAVAAPASNEPEPVAQPVARPAAGPDPAPGRGRLVVAVALLDERRRVLAARRREPPAYAGMWEFPGGKVEPGETELDALVRECREELDVEIEVGPVLGEVELARPGWVLRVWFGRITGRVPRMVDHDELRWLSVAELYDVRWMPADGPLVDRLHQVLAGSDTVGWPAG</sequence>
<keyword evidence="5" id="KW-0479">Metal-binding</keyword>
<dbReference type="Pfam" id="PF00293">
    <property type="entry name" value="NUDIX"/>
    <property type="match status" value="1"/>
</dbReference>
<dbReference type="EC" id="3.6.1.55" evidence="11"/>
<organism evidence="14 15">
    <name type="scientific">Frankia canadensis</name>
    <dbReference type="NCBI Taxonomy" id="1836972"/>
    <lineage>
        <taxon>Bacteria</taxon>
        <taxon>Bacillati</taxon>
        <taxon>Actinomycetota</taxon>
        <taxon>Actinomycetes</taxon>
        <taxon>Frankiales</taxon>
        <taxon>Frankiaceae</taxon>
        <taxon>Frankia</taxon>
    </lineage>
</organism>
<name>A0A2I2KLZ7_9ACTN</name>
<dbReference type="GO" id="GO:0044715">
    <property type="term" value="F:8-oxo-dGDP phosphatase activity"/>
    <property type="evidence" value="ECO:0007669"/>
    <property type="project" value="TreeGrafter"/>
</dbReference>
<dbReference type="Proteomes" id="UP000234331">
    <property type="component" value="Unassembled WGS sequence"/>
</dbReference>
<evidence type="ECO:0000256" key="12">
    <source>
        <dbReference type="SAM" id="MobiDB-lite"/>
    </source>
</evidence>
<dbReference type="SUPFAM" id="SSF55811">
    <property type="entry name" value="Nudix"/>
    <property type="match status" value="1"/>
</dbReference>
<proteinExistence type="inferred from homology"/>
<evidence type="ECO:0000256" key="3">
    <source>
        <dbReference type="ARBA" id="ARBA00022457"/>
    </source>
</evidence>
<comment type="catalytic activity">
    <reaction evidence="10">
        <text>8-oxo-dGTP + H2O = 8-oxo-dGMP + diphosphate + H(+)</text>
        <dbReference type="Rhea" id="RHEA:31575"/>
        <dbReference type="ChEBI" id="CHEBI:15377"/>
        <dbReference type="ChEBI" id="CHEBI:15378"/>
        <dbReference type="ChEBI" id="CHEBI:33019"/>
        <dbReference type="ChEBI" id="CHEBI:63224"/>
        <dbReference type="ChEBI" id="CHEBI:77896"/>
        <dbReference type="EC" id="3.6.1.55"/>
    </reaction>
</comment>
<comment type="cofactor">
    <cofactor evidence="1">
        <name>Mg(2+)</name>
        <dbReference type="ChEBI" id="CHEBI:18420"/>
    </cofactor>
</comment>
<dbReference type="GO" id="GO:0046872">
    <property type="term" value="F:metal ion binding"/>
    <property type="evidence" value="ECO:0007669"/>
    <property type="project" value="UniProtKB-KW"/>
</dbReference>
<keyword evidence="4" id="KW-0235">DNA replication</keyword>
<evidence type="ECO:0000256" key="1">
    <source>
        <dbReference type="ARBA" id="ARBA00001946"/>
    </source>
</evidence>
<dbReference type="PRINTS" id="PR00502">
    <property type="entry name" value="NUDIXFAMILY"/>
</dbReference>
<evidence type="ECO:0000256" key="11">
    <source>
        <dbReference type="ARBA" id="ARBA00038905"/>
    </source>
</evidence>
<evidence type="ECO:0000256" key="6">
    <source>
        <dbReference type="ARBA" id="ARBA00022763"/>
    </source>
</evidence>
<keyword evidence="6" id="KW-0227">DNA damage</keyword>
<evidence type="ECO:0000256" key="10">
    <source>
        <dbReference type="ARBA" id="ARBA00035861"/>
    </source>
</evidence>
<dbReference type="GO" id="GO:0006281">
    <property type="term" value="P:DNA repair"/>
    <property type="evidence" value="ECO:0007669"/>
    <property type="project" value="UniProtKB-KW"/>
</dbReference>
<dbReference type="InterPro" id="IPR020476">
    <property type="entry name" value="Nudix_hydrolase"/>
</dbReference>
<protein>
    <recommendedName>
        <fullName evidence="11">8-oxo-dGTP diphosphatase</fullName>
        <ecNumber evidence="11">3.6.1.55</ecNumber>
    </recommendedName>
</protein>
<dbReference type="GO" id="GO:0008413">
    <property type="term" value="F:8-oxo-7,8-dihydroguanosine triphosphate pyrophosphatase activity"/>
    <property type="evidence" value="ECO:0007669"/>
    <property type="project" value="TreeGrafter"/>
</dbReference>
<evidence type="ECO:0000256" key="5">
    <source>
        <dbReference type="ARBA" id="ARBA00022723"/>
    </source>
</evidence>
<comment type="similarity">
    <text evidence="2">Belongs to the Nudix hydrolase family.</text>
</comment>
<dbReference type="InterPro" id="IPR047127">
    <property type="entry name" value="MutT-like"/>
</dbReference>
<dbReference type="InterPro" id="IPR000086">
    <property type="entry name" value="NUDIX_hydrolase_dom"/>
</dbReference>
<gene>
    <name evidence="14" type="ORF">FRACA_150060</name>
</gene>
<feature type="region of interest" description="Disordered" evidence="12">
    <location>
        <begin position="1"/>
        <end position="53"/>
    </location>
</feature>
<evidence type="ECO:0000256" key="2">
    <source>
        <dbReference type="ARBA" id="ARBA00005582"/>
    </source>
</evidence>
<feature type="domain" description="Nudix hydrolase" evidence="13">
    <location>
        <begin position="57"/>
        <end position="183"/>
    </location>
</feature>
<dbReference type="PANTHER" id="PTHR47707:SF1">
    <property type="entry name" value="NUDIX HYDROLASE FAMILY PROTEIN"/>
    <property type="match status" value="1"/>
</dbReference>
<dbReference type="GO" id="GO:0044716">
    <property type="term" value="F:8-oxo-GDP phosphatase activity"/>
    <property type="evidence" value="ECO:0007669"/>
    <property type="project" value="TreeGrafter"/>
</dbReference>
<dbReference type="GO" id="GO:0006260">
    <property type="term" value="P:DNA replication"/>
    <property type="evidence" value="ECO:0007669"/>
    <property type="project" value="UniProtKB-KW"/>
</dbReference>
<dbReference type="EMBL" id="FZMO01000057">
    <property type="protein sequence ID" value="SNQ46688.1"/>
    <property type="molecule type" value="Genomic_DNA"/>
</dbReference>
<evidence type="ECO:0000313" key="15">
    <source>
        <dbReference type="Proteomes" id="UP000234331"/>
    </source>
</evidence>
<keyword evidence="9" id="KW-0234">DNA repair</keyword>
<dbReference type="OrthoDB" id="9810648at2"/>
<evidence type="ECO:0000313" key="14">
    <source>
        <dbReference type="EMBL" id="SNQ46688.1"/>
    </source>
</evidence>
<evidence type="ECO:0000256" key="8">
    <source>
        <dbReference type="ARBA" id="ARBA00022842"/>
    </source>
</evidence>
<keyword evidence="8" id="KW-0460">Magnesium</keyword>
<reference evidence="14 15" key="1">
    <citation type="submission" date="2017-06" db="EMBL/GenBank/DDBJ databases">
        <authorList>
            <person name="Kim H.J."/>
            <person name="Triplett B.A."/>
        </authorList>
    </citation>
    <scope>NUCLEOTIDE SEQUENCE [LARGE SCALE GENOMIC DNA]</scope>
    <source>
        <strain evidence="14">FRACA_ARgP5</strain>
    </source>
</reference>
<keyword evidence="3" id="KW-0515">Mutator protein</keyword>
<dbReference type="AlphaFoldDB" id="A0A2I2KLZ7"/>
<dbReference type="GO" id="GO:0035539">
    <property type="term" value="F:8-oxo-7,8-dihydrodeoxyguanosine triphosphate pyrophosphatase activity"/>
    <property type="evidence" value="ECO:0007669"/>
    <property type="project" value="UniProtKB-EC"/>
</dbReference>